<comment type="caution">
    <text evidence="10">The sequence shown here is derived from an EMBL/GenBank/DDBJ whole genome shotgun (WGS) entry which is preliminary data.</text>
</comment>
<dbReference type="CDD" id="cd16913">
    <property type="entry name" value="YkuD_like"/>
    <property type="match status" value="1"/>
</dbReference>
<dbReference type="Gene3D" id="2.40.440.10">
    <property type="entry name" value="L,D-transpeptidase catalytic domain-like"/>
    <property type="match status" value="1"/>
</dbReference>
<keyword evidence="3" id="KW-0808">Transferase</keyword>
<evidence type="ECO:0000256" key="2">
    <source>
        <dbReference type="ARBA" id="ARBA00005992"/>
    </source>
</evidence>
<feature type="chain" id="PRO_5047534502" evidence="8">
    <location>
        <begin position="34"/>
        <end position="349"/>
    </location>
</feature>
<keyword evidence="8" id="KW-0732">Signal</keyword>
<dbReference type="PANTHER" id="PTHR30582">
    <property type="entry name" value="L,D-TRANSPEPTIDASE"/>
    <property type="match status" value="1"/>
</dbReference>
<dbReference type="SUPFAM" id="SSF47090">
    <property type="entry name" value="PGBD-like"/>
    <property type="match status" value="1"/>
</dbReference>
<evidence type="ECO:0000256" key="8">
    <source>
        <dbReference type="SAM" id="SignalP"/>
    </source>
</evidence>
<gene>
    <name evidence="10" type="ORF">SM757_18570</name>
</gene>
<dbReference type="Proteomes" id="UP001293718">
    <property type="component" value="Unassembled WGS sequence"/>
</dbReference>
<dbReference type="Pfam" id="PF03734">
    <property type="entry name" value="YkuD"/>
    <property type="match status" value="1"/>
</dbReference>
<dbReference type="InterPro" id="IPR005490">
    <property type="entry name" value="LD_TPept_cat_dom"/>
</dbReference>
<dbReference type="Gene3D" id="1.10.101.10">
    <property type="entry name" value="PGBD-like superfamily/PGBD"/>
    <property type="match status" value="1"/>
</dbReference>
<dbReference type="SUPFAM" id="SSF141523">
    <property type="entry name" value="L,D-transpeptidase catalytic domain-like"/>
    <property type="match status" value="1"/>
</dbReference>
<evidence type="ECO:0000313" key="10">
    <source>
        <dbReference type="EMBL" id="MDZ5458587.1"/>
    </source>
</evidence>
<evidence type="ECO:0000259" key="9">
    <source>
        <dbReference type="PROSITE" id="PS52029"/>
    </source>
</evidence>
<evidence type="ECO:0000256" key="5">
    <source>
        <dbReference type="ARBA" id="ARBA00022984"/>
    </source>
</evidence>
<dbReference type="InterPro" id="IPR036366">
    <property type="entry name" value="PGBDSf"/>
</dbReference>
<dbReference type="InterPro" id="IPR050979">
    <property type="entry name" value="LD-transpeptidase"/>
</dbReference>
<dbReference type="InterPro" id="IPR036365">
    <property type="entry name" value="PGBD-like_sf"/>
</dbReference>
<keyword evidence="4 7" id="KW-0133">Cell shape</keyword>
<dbReference type="PANTHER" id="PTHR30582:SF30">
    <property type="entry name" value="BLR4375 PROTEIN"/>
    <property type="match status" value="1"/>
</dbReference>
<evidence type="ECO:0000256" key="7">
    <source>
        <dbReference type="PROSITE-ProRule" id="PRU01373"/>
    </source>
</evidence>
<reference evidence="10 11" key="1">
    <citation type="submission" date="2023-11" db="EMBL/GenBank/DDBJ databases">
        <title>Draft genome of Azohydromonas lata strain H1 (DSM1123), a polyhydroxyalkanoate producer.</title>
        <authorList>
            <person name="Traversa D."/>
            <person name="D'Addabbo P."/>
            <person name="Pazzani C."/>
            <person name="Manzari C."/>
            <person name="Chiara M."/>
            <person name="Scrascia M."/>
        </authorList>
    </citation>
    <scope>NUCLEOTIDE SEQUENCE [LARGE SCALE GENOMIC DNA]</scope>
    <source>
        <strain evidence="10 11">H1</strain>
    </source>
</reference>
<comment type="similarity">
    <text evidence="2">Belongs to the YkuD family.</text>
</comment>
<feature type="signal peptide" evidence="8">
    <location>
        <begin position="1"/>
        <end position="33"/>
    </location>
</feature>
<keyword evidence="6 7" id="KW-0961">Cell wall biogenesis/degradation</keyword>
<dbReference type="Pfam" id="PF01471">
    <property type="entry name" value="PG_binding_1"/>
    <property type="match status" value="1"/>
</dbReference>
<keyword evidence="5 7" id="KW-0573">Peptidoglycan synthesis</keyword>
<evidence type="ECO:0000313" key="11">
    <source>
        <dbReference type="Proteomes" id="UP001293718"/>
    </source>
</evidence>
<dbReference type="PROSITE" id="PS52029">
    <property type="entry name" value="LD_TPASE"/>
    <property type="match status" value="1"/>
</dbReference>
<dbReference type="EMBL" id="JAXOJX010000031">
    <property type="protein sequence ID" value="MDZ5458587.1"/>
    <property type="molecule type" value="Genomic_DNA"/>
</dbReference>
<dbReference type="InterPro" id="IPR038063">
    <property type="entry name" value="Transpep_catalytic_dom"/>
</dbReference>
<dbReference type="RefSeq" id="WP_322466628.1">
    <property type="nucleotide sequence ID" value="NZ_JAXOJX010000031.1"/>
</dbReference>
<proteinExistence type="inferred from homology"/>
<dbReference type="InterPro" id="IPR002477">
    <property type="entry name" value="Peptidoglycan-bd-like"/>
</dbReference>
<feature type="active site" description="Proton donor/acceptor" evidence="7">
    <location>
        <position position="308"/>
    </location>
</feature>
<protein>
    <submittedName>
        <fullName evidence="10">L,D-transpeptidase family protein</fullName>
    </submittedName>
</protein>
<feature type="domain" description="L,D-TPase catalytic" evidence="9">
    <location>
        <begin position="215"/>
        <end position="348"/>
    </location>
</feature>
<keyword evidence="11" id="KW-1185">Reference proteome</keyword>
<sequence length="349" mass="37144">MHSASAPAFMFKRHFLCAALLAALAAPQLPAAAAQGNKIVPPAGATPQRLLAYFNDPATDPQSLAPGARGVAVVRAQVMLDRAWFPVGEIDGLYGTNMRRAVVAFQRSRGLKPADGRLNAATWNALRADAPPVLGSVTLTDKDVAGPFTRIPADMMERAKLPALGYQSAREALAEKYHLSPSLLRELNPKARFVAGEQLVVTDVGAGAAPPPAVASLRIDKSDSVLYAQREDGTVVAAFPISLGGRSDPLEPGRLKIANEVDNPTFWYDPARIRQSKATDTKAEVPAGPNNPVGVVWLGLSKPHWGIHGTPEPSKLGRETTNGCVHLTNWDVRRLASVVKAGTVVDVQE</sequence>
<feature type="active site" description="Nucleophile" evidence="7">
    <location>
        <position position="324"/>
    </location>
</feature>
<comment type="pathway">
    <text evidence="1 7">Cell wall biogenesis; peptidoglycan biosynthesis.</text>
</comment>
<name>A0ABU5IHW8_9BURK</name>
<evidence type="ECO:0000256" key="6">
    <source>
        <dbReference type="ARBA" id="ARBA00023316"/>
    </source>
</evidence>
<evidence type="ECO:0000256" key="4">
    <source>
        <dbReference type="ARBA" id="ARBA00022960"/>
    </source>
</evidence>
<evidence type="ECO:0000256" key="3">
    <source>
        <dbReference type="ARBA" id="ARBA00022679"/>
    </source>
</evidence>
<organism evidence="10 11">
    <name type="scientific">Azohydromonas lata</name>
    <dbReference type="NCBI Taxonomy" id="45677"/>
    <lineage>
        <taxon>Bacteria</taxon>
        <taxon>Pseudomonadati</taxon>
        <taxon>Pseudomonadota</taxon>
        <taxon>Betaproteobacteria</taxon>
        <taxon>Burkholderiales</taxon>
        <taxon>Sphaerotilaceae</taxon>
        <taxon>Azohydromonas</taxon>
    </lineage>
</organism>
<accession>A0ABU5IHW8</accession>
<evidence type="ECO:0000256" key="1">
    <source>
        <dbReference type="ARBA" id="ARBA00004752"/>
    </source>
</evidence>